<accession>A0A9P8CXG1</accession>
<evidence type="ECO:0000313" key="1">
    <source>
        <dbReference type="EMBL" id="KAG9322254.1"/>
    </source>
</evidence>
<protein>
    <recommendedName>
        <fullName evidence="3">Kinetochore protein fta4</fullName>
    </recommendedName>
</protein>
<dbReference type="Pfam" id="PF13093">
    <property type="entry name" value="FTA4"/>
    <property type="match status" value="1"/>
</dbReference>
<dbReference type="GO" id="GO:0031511">
    <property type="term" value="C:Mis6-Sim4 complex"/>
    <property type="evidence" value="ECO:0007669"/>
    <property type="project" value="InterPro"/>
</dbReference>
<evidence type="ECO:0008006" key="3">
    <source>
        <dbReference type="Google" id="ProtNLM"/>
    </source>
</evidence>
<dbReference type="AlphaFoldDB" id="A0A9P8CXG1"/>
<reference evidence="1" key="1">
    <citation type="submission" date="2021-07" db="EMBL/GenBank/DDBJ databases">
        <title>Draft genome of Mortierella alpina, strain LL118, isolated from an aspen leaf litter sample.</title>
        <authorList>
            <person name="Yang S."/>
            <person name="Vinatzer B.A."/>
        </authorList>
    </citation>
    <scope>NUCLEOTIDE SEQUENCE</scope>
    <source>
        <strain evidence="1">LL118</strain>
    </source>
</reference>
<dbReference type="PANTHER" id="PTHR42040">
    <property type="entry name" value="INNER KINETOCHORE SUBUNIT FTA4"/>
    <property type="match status" value="1"/>
</dbReference>
<proteinExistence type="predicted"/>
<sequence>MSGNIDITAMANTEQSSVGQARYYHDKKAFINSQVRLLEAPIRPSSDWRRHRARLTEEGEAQASIPDAVVASVLSKVHAISKKSLRLSFNSQSVRQLLEQLESNQYELRRKAKQGGIIIRTKSIPELLNSDWIDMFPETWQHGQDSDTEMLYNEGPSQMTGNSSAVSLASISKDPRVQKYAQLRSRIVALQARHSALKDKHEYYKTLQNEIRRLDAGQIEKNILAPDSQVYQELQKMKLLLPKVIHILDSRRDVVAANRELKPRNADMDTEAATIPHTQPRNPLDTVMDCFDD</sequence>
<dbReference type="PANTHER" id="PTHR42040:SF1">
    <property type="entry name" value="INNER KINETOCHORE SUBUNIT FTA4"/>
    <property type="match status" value="1"/>
</dbReference>
<comment type="caution">
    <text evidence="1">The sequence shown here is derived from an EMBL/GenBank/DDBJ whole genome shotgun (WGS) entry which is preliminary data.</text>
</comment>
<evidence type="ECO:0000313" key="2">
    <source>
        <dbReference type="Proteomes" id="UP000717515"/>
    </source>
</evidence>
<dbReference type="Proteomes" id="UP000717515">
    <property type="component" value="Unassembled WGS sequence"/>
</dbReference>
<dbReference type="InterPro" id="IPR025207">
    <property type="entry name" value="Sim4_Fta4"/>
</dbReference>
<dbReference type="EMBL" id="JAIFTL010000157">
    <property type="protein sequence ID" value="KAG9322254.1"/>
    <property type="molecule type" value="Genomic_DNA"/>
</dbReference>
<name>A0A9P8CXG1_MORAP</name>
<organism evidence="1 2">
    <name type="scientific">Mortierella alpina</name>
    <name type="common">Oleaginous fungus</name>
    <name type="synonym">Mortierella renispora</name>
    <dbReference type="NCBI Taxonomy" id="64518"/>
    <lineage>
        <taxon>Eukaryota</taxon>
        <taxon>Fungi</taxon>
        <taxon>Fungi incertae sedis</taxon>
        <taxon>Mucoromycota</taxon>
        <taxon>Mortierellomycotina</taxon>
        <taxon>Mortierellomycetes</taxon>
        <taxon>Mortierellales</taxon>
        <taxon>Mortierellaceae</taxon>
        <taxon>Mortierella</taxon>
    </lineage>
</organism>
<gene>
    <name evidence="1" type="ORF">KVV02_003170</name>
</gene>